<keyword evidence="6 8" id="KW-0472">Membrane</keyword>
<evidence type="ECO:0000256" key="7">
    <source>
        <dbReference type="SAM" id="MobiDB-lite"/>
    </source>
</evidence>
<dbReference type="Proteomes" id="UP000647416">
    <property type="component" value="Unassembled WGS sequence"/>
</dbReference>
<feature type="compositionally biased region" description="Low complexity" evidence="7">
    <location>
        <begin position="590"/>
        <end position="603"/>
    </location>
</feature>
<gene>
    <name evidence="9" type="ORF">H8706_08630</name>
</gene>
<dbReference type="SUPFAM" id="SSF52540">
    <property type="entry name" value="P-loop containing nucleoside triphosphate hydrolases"/>
    <property type="match status" value="1"/>
</dbReference>
<dbReference type="CDD" id="cd01127">
    <property type="entry name" value="TrwB_TraG_TraD_VirD4"/>
    <property type="match status" value="1"/>
</dbReference>
<evidence type="ECO:0000256" key="2">
    <source>
        <dbReference type="ARBA" id="ARBA00008806"/>
    </source>
</evidence>
<feature type="region of interest" description="Disordered" evidence="7">
    <location>
        <begin position="578"/>
        <end position="603"/>
    </location>
</feature>
<name>A0A926FBL8_9FIRM</name>
<reference evidence="9" key="1">
    <citation type="submission" date="2020-08" db="EMBL/GenBank/DDBJ databases">
        <title>Genome public.</title>
        <authorList>
            <person name="Liu C."/>
            <person name="Sun Q."/>
        </authorList>
    </citation>
    <scope>NUCLEOTIDE SEQUENCE</scope>
    <source>
        <strain evidence="9">NSJ-50</strain>
    </source>
</reference>
<evidence type="ECO:0000256" key="5">
    <source>
        <dbReference type="ARBA" id="ARBA00022989"/>
    </source>
</evidence>
<evidence type="ECO:0000313" key="10">
    <source>
        <dbReference type="Proteomes" id="UP000647416"/>
    </source>
</evidence>
<comment type="similarity">
    <text evidence="2">Belongs to the VirD4/TraG family.</text>
</comment>
<dbReference type="GO" id="GO:0005886">
    <property type="term" value="C:plasma membrane"/>
    <property type="evidence" value="ECO:0007669"/>
    <property type="project" value="UniProtKB-SubCell"/>
</dbReference>
<comment type="caution">
    <text evidence="9">The sequence shown here is derived from an EMBL/GenBank/DDBJ whole genome shotgun (WGS) entry which is preliminary data.</text>
</comment>
<sequence length="603" mass="68089">MVAGCYEEDIKLFELLDRLTAAMNNPTHITLNEYSLKAVLIFLFLYAMGIGVYFSSRENRRPGEEHGSARWGNVKSVVKRYMDKDSYKNIILSQNMRLGLNAKKHRRNLNVLVVGGSGAGKTRFYAKPNLMQCNTSFIVADPKGEMLRSIAPLLIENGYDIKVFNLIEPENSDGYNPFVYIRKDEDVIKLISNLIQNTTPKNASQNDPFWEKSEIALDSALMLYLLHEAPPEEQTFEMLMFLIENAATVEDEDESGYQSPVDILFQGLEDEKPEHIAVRQYKIFKQASGKTAKSILISAAVRLAAFNLPEIAKMTSYDNLDIGTLGERKRAIFCVIPDNDNSFNYLVGMLYTQAFQALYFNADNNHGGELPIPVHIVMDEFANVALPDNFERILATMRSRRISVSIIIQNMAQLKALFKDSWENITGNCDTLLYLGGNEQSTHEYISKMLGKETIDTRTRGITKGQHGSSNTNYQNAGRELLTLDEVRLLDNSNALIFIRGERPLIDKKFDILSHPNIAKTADGKAVPYKHSKSEKYLRNDLSFTINEDLSNIKLLEVDGDNVKTFDFANPQTKQTEILEVTDNEKSENNSENSESTENSTQG</sequence>
<keyword evidence="3" id="KW-1003">Cell membrane</keyword>
<evidence type="ECO:0000313" key="9">
    <source>
        <dbReference type="EMBL" id="MBC8596931.1"/>
    </source>
</evidence>
<protein>
    <submittedName>
        <fullName evidence="9">Type IV secretory system conjugative DNA transfer family protein</fullName>
    </submittedName>
</protein>
<dbReference type="EMBL" id="JACRTE010000011">
    <property type="protein sequence ID" value="MBC8596931.1"/>
    <property type="molecule type" value="Genomic_DNA"/>
</dbReference>
<evidence type="ECO:0000256" key="3">
    <source>
        <dbReference type="ARBA" id="ARBA00022475"/>
    </source>
</evidence>
<organism evidence="9 10">
    <name type="scientific">Qingrenia yutianensis</name>
    <dbReference type="NCBI Taxonomy" id="2763676"/>
    <lineage>
        <taxon>Bacteria</taxon>
        <taxon>Bacillati</taxon>
        <taxon>Bacillota</taxon>
        <taxon>Clostridia</taxon>
        <taxon>Eubacteriales</taxon>
        <taxon>Oscillospiraceae</taxon>
        <taxon>Qingrenia</taxon>
    </lineage>
</organism>
<dbReference type="PANTHER" id="PTHR37937">
    <property type="entry name" value="CONJUGATIVE TRANSFER: DNA TRANSPORT"/>
    <property type="match status" value="1"/>
</dbReference>
<dbReference type="PANTHER" id="PTHR37937:SF1">
    <property type="entry name" value="CONJUGATIVE TRANSFER: DNA TRANSPORT"/>
    <property type="match status" value="1"/>
</dbReference>
<comment type="subcellular location">
    <subcellularLocation>
        <location evidence="1">Cell membrane</location>
        <topology evidence="1">Multi-pass membrane protein</topology>
    </subcellularLocation>
</comment>
<dbReference type="InterPro" id="IPR027417">
    <property type="entry name" value="P-loop_NTPase"/>
</dbReference>
<evidence type="ECO:0000256" key="1">
    <source>
        <dbReference type="ARBA" id="ARBA00004651"/>
    </source>
</evidence>
<dbReference type="Gene3D" id="3.40.50.300">
    <property type="entry name" value="P-loop containing nucleotide triphosphate hydrolases"/>
    <property type="match status" value="2"/>
</dbReference>
<keyword evidence="10" id="KW-1185">Reference proteome</keyword>
<accession>A0A926FBL8</accession>
<dbReference type="AlphaFoldDB" id="A0A926FBL8"/>
<feature type="transmembrane region" description="Helical" evidence="8">
    <location>
        <begin position="34"/>
        <end position="54"/>
    </location>
</feature>
<keyword evidence="5 8" id="KW-1133">Transmembrane helix</keyword>
<evidence type="ECO:0000256" key="6">
    <source>
        <dbReference type="ARBA" id="ARBA00023136"/>
    </source>
</evidence>
<dbReference type="InterPro" id="IPR051539">
    <property type="entry name" value="T4SS-coupling_protein"/>
</dbReference>
<proteinExistence type="inferred from homology"/>
<dbReference type="InterPro" id="IPR003688">
    <property type="entry name" value="TraG/VirD4"/>
</dbReference>
<evidence type="ECO:0000256" key="4">
    <source>
        <dbReference type="ARBA" id="ARBA00022692"/>
    </source>
</evidence>
<keyword evidence="4 8" id="KW-0812">Transmembrane</keyword>
<evidence type="ECO:0000256" key="8">
    <source>
        <dbReference type="SAM" id="Phobius"/>
    </source>
</evidence>
<dbReference type="NCBIfam" id="NF045973">
    <property type="entry name" value="conju_CD1115"/>
    <property type="match status" value="1"/>
</dbReference>
<dbReference type="Pfam" id="PF02534">
    <property type="entry name" value="T4SS-DNA_transf"/>
    <property type="match status" value="1"/>
</dbReference>